<proteinExistence type="predicted"/>
<accession>A0A066YS71</accession>
<dbReference type="RefSeq" id="WP_208865963.1">
    <property type="nucleotide sequence ID" value="NZ_KK853997.1"/>
</dbReference>
<evidence type="ECO:0000256" key="1">
    <source>
        <dbReference type="SAM" id="Phobius"/>
    </source>
</evidence>
<keyword evidence="1" id="KW-1133">Transmembrane helix</keyword>
<dbReference type="eggNOG" id="ENOG502ZBK4">
    <property type="taxonomic scope" value="Bacteria"/>
</dbReference>
<evidence type="ECO:0000313" key="3">
    <source>
        <dbReference type="Proteomes" id="UP000027178"/>
    </source>
</evidence>
<dbReference type="AlphaFoldDB" id="A0A066YS71"/>
<reference evidence="2 3" key="1">
    <citation type="submission" date="2014-05" db="EMBL/GenBank/DDBJ databases">
        <title>Draft Genome Sequence of Kitasatospora cheerisanensis KCTC 2395.</title>
        <authorList>
            <person name="Nam D.H."/>
        </authorList>
    </citation>
    <scope>NUCLEOTIDE SEQUENCE [LARGE SCALE GENOMIC DNA]</scope>
    <source>
        <strain evidence="2 3">KCTC 2395</strain>
    </source>
</reference>
<feature type="transmembrane region" description="Helical" evidence="1">
    <location>
        <begin position="239"/>
        <end position="256"/>
    </location>
</feature>
<dbReference type="HOGENOM" id="CLU_055415_0_0_11"/>
<keyword evidence="1" id="KW-0472">Membrane</keyword>
<dbReference type="EMBL" id="JNBY01000093">
    <property type="protein sequence ID" value="KDN84077.1"/>
    <property type="molecule type" value="Genomic_DNA"/>
</dbReference>
<evidence type="ECO:0000313" key="2">
    <source>
        <dbReference type="EMBL" id="KDN84077.1"/>
    </source>
</evidence>
<dbReference type="Proteomes" id="UP000027178">
    <property type="component" value="Unassembled WGS sequence"/>
</dbReference>
<dbReference type="PATRIC" id="fig|1348663.4.peg.3725"/>
<organism evidence="2 3">
    <name type="scientific">Kitasatospora cheerisanensis KCTC 2395</name>
    <dbReference type="NCBI Taxonomy" id="1348663"/>
    <lineage>
        <taxon>Bacteria</taxon>
        <taxon>Bacillati</taxon>
        <taxon>Actinomycetota</taxon>
        <taxon>Actinomycetes</taxon>
        <taxon>Kitasatosporales</taxon>
        <taxon>Streptomycetaceae</taxon>
        <taxon>Kitasatospora</taxon>
    </lineage>
</organism>
<sequence length="265" mass="26951">MEVSNESSAPVHVDLYAAAASVTKGQFAFAAERTPNELTGWTSLDASGLDLAAHEAAQVRTTIRVPGNASAGERYGVIWAQTGAAADRAHSLAIVGRVGVRMYLDVGAGGEPVSDFEIERLTPGRGADGRAELRARIHNTGGRALDISGALSLSDGPGGLRAGPFPARTGTTLAPGERAEAVVPLDARLPEGPWSVELKLGSGSVEHAAGATVTFPTAPGGAGAVTASAAGADDGPTPVVAGFAALALAAGYLLFLRIRRRRGRR</sequence>
<keyword evidence="1" id="KW-0812">Transmembrane</keyword>
<keyword evidence="3" id="KW-1185">Reference proteome</keyword>
<gene>
    <name evidence="2" type="ORF">KCH_38680</name>
</gene>
<protein>
    <submittedName>
        <fullName evidence="2">Uncharacterized protein</fullName>
    </submittedName>
</protein>
<name>A0A066YS71_9ACTN</name>
<comment type="caution">
    <text evidence="2">The sequence shown here is derived from an EMBL/GenBank/DDBJ whole genome shotgun (WGS) entry which is preliminary data.</text>
</comment>